<sequence length="19" mass="2252">VVVVVNSTIGPDEFQYWLW</sequence>
<dbReference type="Proteomes" id="UP000676336">
    <property type="component" value="Unassembled WGS sequence"/>
</dbReference>
<feature type="non-terminal residue" evidence="1">
    <location>
        <position position="1"/>
    </location>
</feature>
<name>A0A8S2VHX9_9BILA</name>
<reference evidence="1" key="1">
    <citation type="submission" date="2021-02" db="EMBL/GenBank/DDBJ databases">
        <authorList>
            <person name="Nowell W R."/>
        </authorList>
    </citation>
    <scope>NUCLEOTIDE SEQUENCE</scope>
</reference>
<proteinExistence type="predicted"/>
<dbReference type="EMBL" id="CAJOBI010057630">
    <property type="protein sequence ID" value="CAF4401257.1"/>
    <property type="molecule type" value="Genomic_DNA"/>
</dbReference>
<gene>
    <name evidence="1" type="ORF">SMN809_LOCUS30458</name>
</gene>
<dbReference type="AlphaFoldDB" id="A0A8S2VHX9"/>
<comment type="caution">
    <text evidence="1">The sequence shown here is derived from an EMBL/GenBank/DDBJ whole genome shotgun (WGS) entry which is preliminary data.</text>
</comment>
<evidence type="ECO:0000313" key="2">
    <source>
        <dbReference type="Proteomes" id="UP000676336"/>
    </source>
</evidence>
<organism evidence="1 2">
    <name type="scientific">Rotaria magnacalcarata</name>
    <dbReference type="NCBI Taxonomy" id="392030"/>
    <lineage>
        <taxon>Eukaryota</taxon>
        <taxon>Metazoa</taxon>
        <taxon>Spiralia</taxon>
        <taxon>Gnathifera</taxon>
        <taxon>Rotifera</taxon>
        <taxon>Eurotatoria</taxon>
        <taxon>Bdelloidea</taxon>
        <taxon>Philodinida</taxon>
        <taxon>Philodinidae</taxon>
        <taxon>Rotaria</taxon>
    </lineage>
</organism>
<accession>A0A8S2VHX9</accession>
<evidence type="ECO:0000313" key="1">
    <source>
        <dbReference type="EMBL" id="CAF4401257.1"/>
    </source>
</evidence>
<protein>
    <submittedName>
        <fullName evidence="1">Uncharacterized protein</fullName>
    </submittedName>
</protein>